<dbReference type="PROSITE" id="PS50991">
    <property type="entry name" value="PYR_CT"/>
    <property type="match status" value="1"/>
</dbReference>
<evidence type="ECO:0000256" key="1">
    <source>
        <dbReference type="ARBA" id="ARBA00009405"/>
    </source>
</evidence>
<dbReference type="Proteomes" id="UP000334380">
    <property type="component" value="Unassembled WGS sequence"/>
</dbReference>
<keyword evidence="2" id="KW-0479">Metal-binding</keyword>
<accession>A0A5E4UGY8</accession>
<dbReference type="EMBL" id="CABPRU010000003">
    <property type="protein sequence ID" value="VVD97449.1"/>
    <property type="molecule type" value="Genomic_DNA"/>
</dbReference>
<reference evidence="5 6" key="1">
    <citation type="submission" date="2019-08" db="EMBL/GenBank/DDBJ databases">
        <authorList>
            <person name="Peeters C."/>
        </authorList>
    </citation>
    <scope>NUCLEOTIDE SEQUENCE [LARGE SCALE GENOMIC DNA]</scope>
    <source>
        <strain evidence="5 6">LMG 31013</strain>
    </source>
</reference>
<dbReference type="AlphaFoldDB" id="A0A5E4UGY8"/>
<dbReference type="CDD" id="cd07938">
    <property type="entry name" value="DRE_TIM_HMGL"/>
    <property type="match status" value="1"/>
</dbReference>
<comment type="similarity">
    <text evidence="1">Belongs to the HMG-CoA lyase family.</text>
</comment>
<dbReference type="EC" id="4.1.3.4" evidence="5"/>
<dbReference type="GO" id="GO:0004419">
    <property type="term" value="F:hydroxymethylglutaryl-CoA lyase activity"/>
    <property type="evidence" value="ECO:0007669"/>
    <property type="project" value="UniProtKB-EC"/>
</dbReference>
<dbReference type="NCBIfam" id="NF004283">
    <property type="entry name" value="PRK05692.1"/>
    <property type="match status" value="1"/>
</dbReference>
<keyword evidence="3 5" id="KW-0456">Lyase</keyword>
<evidence type="ECO:0000313" key="6">
    <source>
        <dbReference type="Proteomes" id="UP000334380"/>
    </source>
</evidence>
<evidence type="ECO:0000256" key="2">
    <source>
        <dbReference type="ARBA" id="ARBA00022723"/>
    </source>
</evidence>
<dbReference type="PANTHER" id="PTHR42738:SF7">
    <property type="entry name" value="HYDROXYMETHYLGLUTARYL-COA LYASE"/>
    <property type="match status" value="1"/>
</dbReference>
<dbReference type="GO" id="GO:0046951">
    <property type="term" value="P:ketone body biosynthetic process"/>
    <property type="evidence" value="ECO:0007669"/>
    <property type="project" value="TreeGrafter"/>
</dbReference>
<dbReference type="Gene3D" id="3.20.20.70">
    <property type="entry name" value="Aldolase class I"/>
    <property type="match status" value="1"/>
</dbReference>
<feature type="domain" description="Pyruvate carboxyltransferase" evidence="4">
    <location>
        <begin position="14"/>
        <end position="289"/>
    </location>
</feature>
<dbReference type="RefSeq" id="WP_150612599.1">
    <property type="nucleotide sequence ID" value="NZ_CABPRU010000003.1"/>
</dbReference>
<evidence type="ECO:0000313" key="5">
    <source>
        <dbReference type="EMBL" id="VVD97449.1"/>
    </source>
</evidence>
<protein>
    <submittedName>
        <fullName evidence="5">Hydroxymethylglutaryl-CoA lyase YngG</fullName>
        <ecNumber evidence="5">4.1.3.4</ecNumber>
    </submittedName>
</protein>
<sequence length="338" mass="35579">MNSIGRHAPTQPDVVICECFGRDGLQHETAILPAAHKAALLDAFAGAGFMRVEATSYSNPAVVPQFADASEVLRQLPRRPGVFYKATCANVRAVERALVDYDAGFGANEISVLVSASESHSLKNLKRSCAEQWQNIAAMVARAGPAFRIIGTISVAFGCPFEGRVEEATVIHAIESFLVRGVNWVTLGDTTGMATPASVASLSARIARHFPEVKLIAHFHDTRGTAMANCVAAYEAGVRYFDASFGGVGGHPAKVRYGGGYTGNVCTEDLVNLFETMGVATGIDLAQLLNLSARCEAALGRALNGRVTRSGLNPLLGAHTQSLGVPGSLDPNPSGIRG</sequence>
<gene>
    <name evidence="5" type="primary">yngG_2</name>
    <name evidence="5" type="ORF">PTE31013_01963</name>
</gene>
<evidence type="ECO:0000256" key="3">
    <source>
        <dbReference type="ARBA" id="ARBA00023239"/>
    </source>
</evidence>
<dbReference type="GO" id="GO:0046872">
    <property type="term" value="F:metal ion binding"/>
    <property type="evidence" value="ECO:0007669"/>
    <property type="project" value="UniProtKB-KW"/>
</dbReference>
<dbReference type="GO" id="GO:0006552">
    <property type="term" value="P:L-leucine catabolic process"/>
    <property type="evidence" value="ECO:0007669"/>
    <property type="project" value="TreeGrafter"/>
</dbReference>
<dbReference type="PANTHER" id="PTHR42738">
    <property type="entry name" value="HYDROXYMETHYLGLUTARYL-COA LYASE"/>
    <property type="match status" value="1"/>
</dbReference>
<dbReference type="SUPFAM" id="SSF51569">
    <property type="entry name" value="Aldolase"/>
    <property type="match status" value="1"/>
</dbReference>
<proteinExistence type="inferred from homology"/>
<dbReference type="InterPro" id="IPR013785">
    <property type="entry name" value="Aldolase_TIM"/>
</dbReference>
<organism evidence="5 6">
    <name type="scientific">Pandoraea terrigena</name>
    <dbReference type="NCBI Taxonomy" id="2508292"/>
    <lineage>
        <taxon>Bacteria</taxon>
        <taxon>Pseudomonadati</taxon>
        <taxon>Pseudomonadota</taxon>
        <taxon>Betaproteobacteria</taxon>
        <taxon>Burkholderiales</taxon>
        <taxon>Burkholderiaceae</taxon>
        <taxon>Pandoraea</taxon>
    </lineage>
</organism>
<evidence type="ECO:0000259" key="4">
    <source>
        <dbReference type="PROSITE" id="PS50991"/>
    </source>
</evidence>
<name>A0A5E4UGY8_9BURK</name>
<dbReference type="Pfam" id="PF00682">
    <property type="entry name" value="HMGL-like"/>
    <property type="match status" value="1"/>
</dbReference>
<dbReference type="InterPro" id="IPR000891">
    <property type="entry name" value="PYR_CT"/>
</dbReference>
<dbReference type="OrthoDB" id="9784013at2"/>
<dbReference type="InterPro" id="IPR043594">
    <property type="entry name" value="HMGL"/>
</dbReference>
<keyword evidence="6" id="KW-1185">Reference proteome</keyword>